<dbReference type="FunFam" id="3.30.160.60:FF:002343">
    <property type="entry name" value="Zinc finger protein 33A"/>
    <property type="match status" value="2"/>
</dbReference>
<dbReference type="PANTHER" id="PTHR45993:SF10">
    <property type="entry name" value="ZINC FINGER PROTEIN 208 ISOFORM X1-RELATED"/>
    <property type="match status" value="1"/>
</dbReference>
<dbReference type="FunFam" id="3.30.160.60:FF:001532">
    <property type="entry name" value="Zinc finger protein 483"/>
    <property type="match status" value="1"/>
</dbReference>
<dbReference type="SUPFAM" id="SSF57667">
    <property type="entry name" value="beta-beta-alpha zinc fingers"/>
    <property type="match status" value="3"/>
</dbReference>
<dbReference type="Pfam" id="PF13912">
    <property type="entry name" value="zf-C2H2_6"/>
    <property type="match status" value="3"/>
</dbReference>
<evidence type="ECO:0000256" key="10">
    <source>
        <dbReference type="SAM" id="MobiDB-lite"/>
    </source>
</evidence>
<dbReference type="Ensembl" id="ENSNMLT00000032035.1">
    <property type="protein sequence ID" value="ENSNMLP00000028692.1"/>
    <property type="gene ID" value="ENSNMLG00000018217.1"/>
</dbReference>
<keyword evidence="4 9" id="KW-0863">Zinc-finger</keyword>
<feature type="domain" description="C2H2-type" evidence="11">
    <location>
        <begin position="111"/>
        <end position="138"/>
    </location>
</feature>
<evidence type="ECO:0000256" key="7">
    <source>
        <dbReference type="ARBA" id="ARBA00023163"/>
    </source>
</evidence>
<feature type="compositionally biased region" description="Basic and acidic residues" evidence="10">
    <location>
        <begin position="42"/>
        <end position="51"/>
    </location>
</feature>
<dbReference type="PROSITE" id="PS50157">
    <property type="entry name" value="ZINC_FINGER_C2H2_2"/>
    <property type="match status" value="5"/>
</dbReference>
<dbReference type="Pfam" id="PF00096">
    <property type="entry name" value="zf-C2H2"/>
    <property type="match status" value="2"/>
</dbReference>
<keyword evidence="13" id="KW-1185">Reference proteome</keyword>
<evidence type="ECO:0000256" key="2">
    <source>
        <dbReference type="ARBA" id="ARBA00022723"/>
    </source>
</evidence>
<keyword evidence="5" id="KW-0862">Zinc</keyword>
<accession>A0A8C6TX26</accession>
<dbReference type="PROSITE" id="PS00028">
    <property type="entry name" value="ZINC_FINGER_C2H2_1"/>
    <property type="match status" value="5"/>
</dbReference>
<feature type="domain" description="C2H2-type" evidence="11">
    <location>
        <begin position="139"/>
        <end position="166"/>
    </location>
</feature>
<keyword evidence="3" id="KW-0677">Repeat</keyword>
<reference evidence="12" key="2">
    <citation type="submission" date="2025-09" db="UniProtKB">
        <authorList>
            <consortium name="Ensembl"/>
        </authorList>
    </citation>
    <scope>IDENTIFICATION</scope>
</reference>
<keyword evidence="6" id="KW-0805">Transcription regulation</keyword>
<dbReference type="AlphaFoldDB" id="A0A8C6TX26"/>
<name>A0A8C6TX26_9GOBI</name>
<dbReference type="InterPro" id="IPR051497">
    <property type="entry name" value="Dev/Hematopoietic_TF"/>
</dbReference>
<feature type="domain" description="C2H2-type" evidence="11">
    <location>
        <begin position="223"/>
        <end position="250"/>
    </location>
</feature>
<dbReference type="GO" id="GO:0003700">
    <property type="term" value="F:DNA-binding transcription factor activity"/>
    <property type="evidence" value="ECO:0007669"/>
    <property type="project" value="TreeGrafter"/>
</dbReference>
<evidence type="ECO:0000256" key="1">
    <source>
        <dbReference type="ARBA" id="ARBA00004123"/>
    </source>
</evidence>
<dbReference type="PANTHER" id="PTHR45993">
    <property type="entry name" value="B-CELL LYMPHOMA/LEUKEMIA 11"/>
    <property type="match status" value="1"/>
</dbReference>
<protein>
    <recommendedName>
        <fullName evidence="11">C2H2-type domain-containing protein</fullName>
    </recommendedName>
</protein>
<feature type="compositionally biased region" description="Basic and acidic residues" evidence="10">
    <location>
        <begin position="96"/>
        <end position="108"/>
    </location>
</feature>
<evidence type="ECO:0000256" key="6">
    <source>
        <dbReference type="ARBA" id="ARBA00023015"/>
    </source>
</evidence>
<evidence type="ECO:0000313" key="13">
    <source>
        <dbReference type="Proteomes" id="UP000694523"/>
    </source>
</evidence>
<keyword evidence="8" id="KW-0539">Nucleus</keyword>
<evidence type="ECO:0000256" key="8">
    <source>
        <dbReference type="ARBA" id="ARBA00023242"/>
    </source>
</evidence>
<organism evidence="12 13">
    <name type="scientific">Neogobius melanostomus</name>
    <name type="common">round goby</name>
    <dbReference type="NCBI Taxonomy" id="47308"/>
    <lineage>
        <taxon>Eukaryota</taxon>
        <taxon>Metazoa</taxon>
        <taxon>Chordata</taxon>
        <taxon>Craniata</taxon>
        <taxon>Vertebrata</taxon>
        <taxon>Euteleostomi</taxon>
        <taxon>Actinopterygii</taxon>
        <taxon>Neopterygii</taxon>
        <taxon>Teleostei</taxon>
        <taxon>Neoteleostei</taxon>
        <taxon>Acanthomorphata</taxon>
        <taxon>Gobiaria</taxon>
        <taxon>Gobiiformes</taxon>
        <taxon>Gobioidei</taxon>
        <taxon>Gobiidae</taxon>
        <taxon>Benthophilinae</taxon>
        <taxon>Neogobiini</taxon>
        <taxon>Neogobius</taxon>
    </lineage>
</organism>
<evidence type="ECO:0000256" key="3">
    <source>
        <dbReference type="ARBA" id="ARBA00022737"/>
    </source>
</evidence>
<dbReference type="SMART" id="SM00355">
    <property type="entry name" value="ZnF_C2H2"/>
    <property type="match status" value="5"/>
</dbReference>
<feature type="domain" description="C2H2-type" evidence="11">
    <location>
        <begin position="167"/>
        <end position="194"/>
    </location>
</feature>
<evidence type="ECO:0000313" key="12">
    <source>
        <dbReference type="Ensembl" id="ENSNMLP00000028692.1"/>
    </source>
</evidence>
<sequence>MDQALSRRVLMNLGLDQDFTETAWIKEEPEEEQQLPDVSSETEGHTEHSSDTDDWEPPFSCSAAQMETEADGDVQVQSRDGSTKLCPNIKSAPETVHNEDKSGPGGAEKKHQCTVCNKRFGRKYSLHEHVRVHTGEKPYNCSTCGKAFAVLSSLTTHRRTHTGEKPYNCSTCGKAFAVLSSLTTHRRTHTGEKPYNCSTCGKAFAVLSSLTTHRRTHTGEKPYNCSTCNKAFKQQHHLTAHRRTHTGEKPYSCPLCNKRGKMLTAQQLR</sequence>
<feature type="domain" description="C2H2-type" evidence="11">
    <location>
        <begin position="195"/>
        <end position="222"/>
    </location>
</feature>
<dbReference type="GO" id="GO:0005634">
    <property type="term" value="C:nucleus"/>
    <property type="evidence" value="ECO:0007669"/>
    <property type="project" value="UniProtKB-SubCell"/>
</dbReference>
<dbReference type="GO" id="GO:0000978">
    <property type="term" value="F:RNA polymerase II cis-regulatory region sequence-specific DNA binding"/>
    <property type="evidence" value="ECO:0007669"/>
    <property type="project" value="TreeGrafter"/>
</dbReference>
<evidence type="ECO:0000256" key="9">
    <source>
        <dbReference type="PROSITE-ProRule" id="PRU00042"/>
    </source>
</evidence>
<dbReference type="FunFam" id="3.30.160.60:FF:000303">
    <property type="entry name" value="Zinc finger protein 41"/>
    <property type="match status" value="1"/>
</dbReference>
<keyword evidence="7" id="KW-0804">Transcription</keyword>
<evidence type="ECO:0000256" key="5">
    <source>
        <dbReference type="ARBA" id="ARBA00022833"/>
    </source>
</evidence>
<comment type="subcellular location">
    <subcellularLocation>
        <location evidence="1">Nucleus</location>
    </subcellularLocation>
</comment>
<evidence type="ECO:0000256" key="4">
    <source>
        <dbReference type="ARBA" id="ARBA00022771"/>
    </source>
</evidence>
<dbReference type="GO" id="GO:0008270">
    <property type="term" value="F:zinc ion binding"/>
    <property type="evidence" value="ECO:0007669"/>
    <property type="project" value="UniProtKB-KW"/>
</dbReference>
<feature type="region of interest" description="Disordered" evidence="10">
    <location>
        <begin position="21"/>
        <end position="108"/>
    </location>
</feature>
<dbReference type="InterPro" id="IPR013087">
    <property type="entry name" value="Znf_C2H2_type"/>
</dbReference>
<dbReference type="Gene3D" id="3.30.160.60">
    <property type="entry name" value="Classic Zinc Finger"/>
    <property type="match status" value="6"/>
</dbReference>
<reference evidence="12" key="1">
    <citation type="submission" date="2025-08" db="UniProtKB">
        <authorList>
            <consortium name="Ensembl"/>
        </authorList>
    </citation>
    <scope>IDENTIFICATION</scope>
</reference>
<dbReference type="InterPro" id="IPR036236">
    <property type="entry name" value="Znf_C2H2_sf"/>
</dbReference>
<dbReference type="GO" id="GO:0006357">
    <property type="term" value="P:regulation of transcription by RNA polymerase II"/>
    <property type="evidence" value="ECO:0007669"/>
    <property type="project" value="TreeGrafter"/>
</dbReference>
<proteinExistence type="predicted"/>
<evidence type="ECO:0000259" key="11">
    <source>
        <dbReference type="PROSITE" id="PS50157"/>
    </source>
</evidence>
<dbReference type="FunFam" id="3.30.160.60:FF:000557">
    <property type="entry name" value="zinc finger and SCAN domain-containing protein 29"/>
    <property type="match status" value="1"/>
</dbReference>
<dbReference type="Proteomes" id="UP000694523">
    <property type="component" value="Unplaced"/>
</dbReference>
<keyword evidence="2" id="KW-0479">Metal-binding</keyword>